<feature type="compositionally biased region" description="Low complexity" evidence="1">
    <location>
        <begin position="83"/>
        <end position="115"/>
    </location>
</feature>
<evidence type="ECO:0000313" key="3">
    <source>
        <dbReference type="EMBL" id="PWZ00225.1"/>
    </source>
</evidence>
<proteinExistence type="predicted"/>
<protein>
    <recommendedName>
        <fullName evidence="2">DUF7721 domain-containing protein</fullName>
    </recommendedName>
</protein>
<dbReference type="PANTHER" id="PTHR39477">
    <property type="entry name" value="CHROMOSOME 8, WHOLE GENOME SHOTGUN SEQUENCE"/>
    <property type="match status" value="1"/>
</dbReference>
<reference evidence="3 4" key="1">
    <citation type="journal article" date="2018" name="Mol. Biol. Evol.">
        <title>Broad Genomic Sampling Reveals a Smut Pathogenic Ancestry of the Fungal Clade Ustilaginomycotina.</title>
        <authorList>
            <person name="Kijpornyongpan T."/>
            <person name="Mondo S.J."/>
            <person name="Barry K."/>
            <person name="Sandor L."/>
            <person name="Lee J."/>
            <person name="Lipzen A."/>
            <person name="Pangilinan J."/>
            <person name="LaButti K."/>
            <person name="Hainaut M."/>
            <person name="Henrissat B."/>
            <person name="Grigoriev I.V."/>
            <person name="Spatafora J.W."/>
            <person name="Aime M.C."/>
        </authorList>
    </citation>
    <scope>NUCLEOTIDE SEQUENCE [LARGE SCALE GENOMIC DNA]</scope>
    <source>
        <strain evidence="3 4">MCA 3645</strain>
    </source>
</reference>
<keyword evidence="4" id="KW-1185">Reference proteome</keyword>
<dbReference type="EMBL" id="KZ819193">
    <property type="protein sequence ID" value="PWZ00225.1"/>
    <property type="molecule type" value="Genomic_DNA"/>
</dbReference>
<feature type="region of interest" description="Disordered" evidence="1">
    <location>
        <begin position="80"/>
        <end position="116"/>
    </location>
</feature>
<sequence length="276" mass="28540">MGTTSSTHTHTLYSICTPQSVGIRSPSSEFPFGHSTNVATRILCTQSHTLRDNNSKMFGGNDNNQGGGFNIGSLANMAQDFANSQGGNNNNNNNNNNDDDNNNNNRQQNQGGDFNIGQLSSLAQNFSSGNHDSSLFSAATSFLQNQGGQGGNVNEQELLKDHDDVNNQSGSNSAGQIGNAAVISALKSFIGGGGNSNSSSGGSLQDKIVSMAMSHAADLYDQKDSQGQAQGNKQDAVNQAGQMAMKLAMKNPAMLAGLVGGGNSGGLGSLLSMLNK</sequence>
<evidence type="ECO:0000259" key="2">
    <source>
        <dbReference type="Pfam" id="PF24845"/>
    </source>
</evidence>
<evidence type="ECO:0000256" key="1">
    <source>
        <dbReference type="SAM" id="MobiDB-lite"/>
    </source>
</evidence>
<evidence type="ECO:0000313" key="4">
    <source>
        <dbReference type="Proteomes" id="UP000246740"/>
    </source>
</evidence>
<dbReference type="Pfam" id="PF24845">
    <property type="entry name" value="DUF7721"/>
    <property type="match status" value="1"/>
</dbReference>
<accession>A0A317XPK6</accession>
<dbReference type="PANTHER" id="PTHR39477:SF1">
    <property type="entry name" value="BETA-FLANKING PROTEIN"/>
    <property type="match status" value="1"/>
</dbReference>
<dbReference type="AlphaFoldDB" id="A0A317XPK6"/>
<organism evidence="3 4">
    <name type="scientific">Testicularia cyperi</name>
    <dbReference type="NCBI Taxonomy" id="1882483"/>
    <lineage>
        <taxon>Eukaryota</taxon>
        <taxon>Fungi</taxon>
        <taxon>Dikarya</taxon>
        <taxon>Basidiomycota</taxon>
        <taxon>Ustilaginomycotina</taxon>
        <taxon>Ustilaginomycetes</taxon>
        <taxon>Ustilaginales</taxon>
        <taxon>Anthracoideaceae</taxon>
        <taxon>Testicularia</taxon>
    </lineage>
</organism>
<dbReference type="Proteomes" id="UP000246740">
    <property type="component" value="Unassembled WGS sequence"/>
</dbReference>
<dbReference type="InParanoid" id="A0A317XPK6"/>
<gene>
    <name evidence="3" type="ORF">BCV70DRAFT_200377</name>
</gene>
<dbReference type="InterPro" id="IPR056138">
    <property type="entry name" value="DUF7721"/>
</dbReference>
<name>A0A317XPK6_9BASI</name>
<feature type="domain" description="DUF7721" evidence="2">
    <location>
        <begin position="118"/>
        <end position="194"/>
    </location>
</feature>
<dbReference type="OrthoDB" id="2290255at2759"/>
<dbReference type="STRING" id="1882483.A0A317XPK6"/>